<dbReference type="WBParaSite" id="PEQ_0000186501-mRNA-1">
    <property type="protein sequence ID" value="PEQ_0000186501-mRNA-1"/>
    <property type="gene ID" value="PEQ_0000186501"/>
</dbReference>
<dbReference type="AlphaFoldDB" id="A0A914RAX5"/>
<organism evidence="1 2">
    <name type="scientific">Parascaris equorum</name>
    <name type="common">Equine roundworm</name>
    <dbReference type="NCBI Taxonomy" id="6256"/>
    <lineage>
        <taxon>Eukaryota</taxon>
        <taxon>Metazoa</taxon>
        <taxon>Ecdysozoa</taxon>
        <taxon>Nematoda</taxon>
        <taxon>Chromadorea</taxon>
        <taxon>Rhabditida</taxon>
        <taxon>Spirurina</taxon>
        <taxon>Ascaridomorpha</taxon>
        <taxon>Ascaridoidea</taxon>
        <taxon>Ascarididae</taxon>
        <taxon>Parascaris</taxon>
    </lineage>
</organism>
<reference evidence="2" key="1">
    <citation type="submission" date="2022-11" db="UniProtKB">
        <authorList>
            <consortium name="WormBaseParasite"/>
        </authorList>
    </citation>
    <scope>IDENTIFICATION</scope>
</reference>
<keyword evidence="1" id="KW-1185">Reference proteome</keyword>
<proteinExistence type="predicted"/>
<dbReference type="Proteomes" id="UP000887564">
    <property type="component" value="Unplaced"/>
</dbReference>
<name>A0A914RAX5_PAREQ</name>
<evidence type="ECO:0000313" key="1">
    <source>
        <dbReference type="Proteomes" id="UP000887564"/>
    </source>
</evidence>
<evidence type="ECO:0000313" key="2">
    <source>
        <dbReference type="WBParaSite" id="PEQ_0000186501-mRNA-1"/>
    </source>
</evidence>
<sequence>MPNGNGFTISNDFSVYNCLCDDIRKACHCNICTPRWAMGDEKVLMGLFPGRSVDELLAVLGGSSQ</sequence>
<accession>A0A914RAX5</accession>
<protein>
    <submittedName>
        <fullName evidence="2">Uncharacterized protein</fullName>
    </submittedName>
</protein>